<dbReference type="EMBL" id="BGPR01000232">
    <property type="protein sequence ID" value="GBM06682.1"/>
    <property type="molecule type" value="Genomic_DNA"/>
</dbReference>
<evidence type="ECO:0000313" key="1">
    <source>
        <dbReference type="EMBL" id="GBM06682.1"/>
    </source>
</evidence>
<proteinExistence type="predicted"/>
<dbReference type="AlphaFoldDB" id="A0A4Y2CQF3"/>
<reference evidence="1 2" key="1">
    <citation type="journal article" date="2019" name="Sci. Rep.">
        <title>Orb-weaving spider Araneus ventricosus genome elucidates the spidroin gene catalogue.</title>
        <authorList>
            <person name="Kono N."/>
            <person name="Nakamura H."/>
            <person name="Ohtoshi R."/>
            <person name="Moran D.A.P."/>
            <person name="Shinohara A."/>
            <person name="Yoshida Y."/>
            <person name="Fujiwara M."/>
            <person name="Mori M."/>
            <person name="Tomita M."/>
            <person name="Arakawa K."/>
        </authorList>
    </citation>
    <scope>NUCLEOTIDE SEQUENCE [LARGE SCALE GENOMIC DNA]</scope>
</reference>
<comment type="caution">
    <text evidence="1">The sequence shown here is derived from an EMBL/GenBank/DDBJ whole genome shotgun (WGS) entry which is preliminary data.</text>
</comment>
<evidence type="ECO:0000313" key="2">
    <source>
        <dbReference type="Proteomes" id="UP000499080"/>
    </source>
</evidence>
<organism evidence="1 2">
    <name type="scientific">Araneus ventricosus</name>
    <name type="common">Orbweaver spider</name>
    <name type="synonym">Epeira ventricosa</name>
    <dbReference type="NCBI Taxonomy" id="182803"/>
    <lineage>
        <taxon>Eukaryota</taxon>
        <taxon>Metazoa</taxon>
        <taxon>Ecdysozoa</taxon>
        <taxon>Arthropoda</taxon>
        <taxon>Chelicerata</taxon>
        <taxon>Arachnida</taxon>
        <taxon>Araneae</taxon>
        <taxon>Araneomorphae</taxon>
        <taxon>Entelegynae</taxon>
        <taxon>Araneoidea</taxon>
        <taxon>Araneidae</taxon>
        <taxon>Araneus</taxon>
    </lineage>
</organism>
<protein>
    <submittedName>
        <fullName evidence="1">Uncharacterized protein</fullName>
    </submittedName>
</protein>
<dbReference type="Proteomes" id="UP000499080">
    <property type="component" value="Unassembled WGS sequence"/>
</dbReference>
<sequence>MQDKLISSWKRSDSISWTLYMTADQERCYSTHLRFEGKVLSKSVRQAISNTLALREVHVQCITVITALQAAYRFSNLLPLVICPTQLQQALVNWYRTERRLFPPYP</sequence>
<name>A0A4Y2CQF3_ARAVE</name>
<gene>
    <name evidence="1" type="ORF">AVEN_190896_1</name>
</gene>
<accession>A0A4Y2CQF3</accession>
<keyword evidence="2" id="KW-1185">Reference proteome</keyword>